<evidence type="ECO:0000313" key="3">
    <source>
        <dbReference type="Proteomes" id="UP001642260"/>
    </source>
</evidence>
<accession>A0ABC8J8A1</accession>
<evidence type="ECO:0000256" key="1">
    <source>
        <dbReference type="SAM" id="SignalP"/>
    </source>
</evidence>
<protein>
    <submittedName>
        <fullName evidence="2">Uncharacterized protein</fullName>
    </submittedName>
</protein>
<comment type="caution">
    <text evidence="2">The sequence shown here is derived from an EMBL/GenBank/DDBJ whole genome shotgun (WGS) entry which is preliminary data.</text>
</comment>
<organism evidence="2 3">
    <name type="scientific">Eruca vesicaria subsp. sativa</name>
    <name type="common">Garden rocket</name>
    <name type="synonym">Eruca sativa</name>
    <dbReference type="NCBI Taxonomy" id="29727"/>
    <lineage>
        <taxon>Eukaryota</taxon>
        <taxon>Viridiplantae</taxon>
        <taxon>Streptophyta</taxon>
        <taxon>Embryophyta</taxon>
        <taxon>Tracheophyta</taxon>
        <taxon>Spermatophyta</taxon>
        <taxon>Magnoliopsida</taxon>
        <taxon>eudicotyledons</taxon>
        <taxon>Gunneridae</taxon>
        <taxon>Pentapetalae</taxon>
        <taxon>rosids</taxon>
        <taxon>malvids</taxon>
        <taxon>Brassicales</taxon>
        <taxon>Brassicaceae</taxon>
        <taxon>Brassiceae</taxon>
        <taxon>Eruca</taxon>
    </lineage>
</organism>
<dbReference type="EMBL" id="CAKOAT010085821">
    <property type="protein sequence ID" value="CAH8317434.1"/>
    <property type="molecule type" value="Genomic_DNA"/>
</dbReference>
<dbReference type="Proteomes" id="UP001642260">
    <property type="component" value="Unassembled WGS sequence"/>
</dbReference>
<reference evidence="2 3" key="1">
    <citation type="submission" date="2022-03" db="EMBL/GenBank/DDBJ databases">
        <authorList>
            <person name="Macdonald S."/>
            <person name="Ahmed S."/>
            <person name="Newling K."/>
        </authorList>
    </citation>
    <scope>NUCLEOTIDE SEQUENCE [LARGE SCALE GENOMIC DNA]</scope>
</reference>
<evidence type="ECO:0000313" key="2">
    <source>
        <dbReference type="EMBL" id="CAH8317434.1"/>
    </source>
</evidence>
<name>A0ABC8J8A1_ERUVS</name>
<keyword evidence="3" id="KW-1185">Reference proteome</keyword>
<feature type="signal peptide" evidence="1">
    <location>
        <begin position="1"/>
        <end position="21"/>
    </location>
</feature>
<feature type="chain" id="PRO_5044846292" evidence="1">
    <location>
        <begin position="22"/>
        <end position="146"/>
    </location>
</feature>
<sequence>MLNLATLGKVTTTIMLLKAMANVLVGVSDNNVVYSPCSDTQISKGDGFTIGVAISSKEAFFFNQVQLSPCDSRLGLAAKMAQLALFRPKVDEISLLSIDTSKFNPSEAGGHMIGFAGSKFAARSYPVKVADGNHTITSFTLVMIKP</sequence>
<keyword evidence="1" id="KW-0732">Signal</keyword>
<gene>
    <name evidence="2" type="ORF">ERUC_LOCUS7947</name>
</gene>
<dbReference type="AlphaFoldDB" id="A0ABC8J8A1"/>
<proteinExistence type="predicted"/>